<dbReference type="AlphaFoldDB" id="A0A3A4ZE32"/>
<accession>A0A3A4ZE32</accession>
<evidence type="ECO:0000313" key="3">
    <source>
        <dbReference type="Proteomes" id="UP000265540"/>
    </source>
</evidence>
<keyword evidence="1" id="KW-0812">Transmembrane</keyword>
<comment type="caution">
    <text evidence="2">The sequence shown here is derived from an EMBL/GenBank/DDBJ whole genome shotgun (WGS) entry which is preliminary data.</text>
</comment>
<feature type="transmembrane region" description="Helical" evidence="1">
    <location>
        <begin position="101"/>
        <end position="120"/>
    </location>
</feature>
<keyword evidence="1" id="KW-0472">Membrane</keyword>
<protein>
    <submittedName>
        <fullName evidence="2">Uncharacterized protein</fullName>
    </submittedName>
</protein>
<keyword evidence="1" id="KW-1133">Transmembrane helix</keyword>
<dbReference type="Proteomes" id="UP000265540">
    <property type="component" value="Unassembled WGS sequence"/>
</dbReference>
<evidence type="ECO:0000256" key="1">
    <source>
        <dbReference type="SAM" id="Phobius"/>
    </source>
</evidence>
<gene>
    <name evidence="2" type="ORF">C4561_02195</name>
</gene>
<evidence type="ECO:0000313" key="2">
    <source>
        <dbReference type="EMBL" id="RJR27484.1"/>
    </source>
</evidence>
<proteinExistence type="predicted"/>
<organism evidence="2 3">
    <name type="scientific">candidate division WWE3 bacterium</name>
    <dbReference type="NCBI Taxonomy" id="2053526"/>
    <lineage>
        <taxon>Bacteria</taxon>
        <taxon>Katanobacteria</taxon>
    </lineage>
</organism>
<name>A0A3A4ZE32_UNCKA</name>
<dbReference type="EMBL" id="QZJF01000011">
    <property type="protein sequence ID" value="RJR27484.1"/>
    <property type="molecule type" value="Genomic_DNA"/>
</dbReference>
<sequence>MAEGKILEAEIEIQEEDEITARYSIISLMVRICPTCNNKLGIYDYFFCSVCGTALPSELVNSGYSFVKTINFIPEKKKGLEFLHNLKPVLLRVSHILNLKLVLAVLLVMIAVGFPIYVLIDKYQFGRGLSLKRDTEVTQNVQEPNAGKNALKLSLSLKSHVFGTDKISEWIPYDADFYVEGQDLNSLADKFVVVKPHYLELAEYVKDNFSQHFAFFGMRVEDEMYWSVVLFPVNPEGGVNIDLSNYEWLETLKIDDAILIANHPLLLAKSEEAKSRVSRNLQMNPKYILSKNAAPKSGQLYILALTNEGKEESKNKETEFGSSEDLFKIIQSFNQSGLEDVVIY</sequence>
<reference evidence="2 3" key="1">
    <citation type="journal article" date="2017" name="ISME J.">
        <title>Energy and carbon metabolisms in a deep terrestrial subsurface fluid microbial community.</title>
        <authorList>
            <person name="Momper L."/>
            <person name="Jungbluth S.P."/>
            <person name="Lee M.D."/>
            <person name="Amend J.P."/>
        </authorList>
    </citation>
    <scope>NUCLEOTIDE SEQUENCE [LARGE SCALE GENOMIC DNA]</scope>
    <source>
        <strain evidence="2">SURF_46</strain>
    </source>
</reference>